<evidence type="ECO:0000256" key="4">
    <source>
        <dbReference type="PIRSR" id="PIRSR607724-1"/>
    </source>
</evidence>
<dbReference type="Pfam" id="PF05028">
    <property type="entry name" value="PARG_cat_C"/>
    <property type="match status" value="1"/>
</dbReference>
<keyword evidence="3 9" id="KW-0378">Hydrolase</keyword>
<dbReference type="Proteomes" id="UP000250235">
    <property type="component" value="Unassembled WGS sequence"/>
</dbReference>
<feature type="binding site" evidence="5">
    <location>
        <position position="285"/>
    </location>
    <ligand>
        <name>substrate</name>
    </ligand>
</feature>
<dbReference type="Pfam" id="PF20811">
    <property type="entry name" value="PARG_cat_N"/>
    <property type="match status" value="1"/>
</dbReference>
<feature type="active site" evidence="4">
    <location>
        <position position="287"/>
    </location>
</feature>
<dbReference type="InterPro" id="IPR046372">
    <property type="entry name" value="PARG_cat_C"/>
</dbReference>
<dbReference type="GO" id="GO:0004649">
    <property type="term" value="F:poly(ADP-ribose) glycohydrolase activity"/>
    <property type="evidence" value="ECO:0007669"/>
    <property type="project" value="UniProtKB-EC"/>
</dbReference>
<dbReference type="GO" id="GO:0006282">
    <property type="term" value="P:regulation of DNA repair"/>
    <property type="evidence" value="ECO:0007669"/>
    <property type="project" value="InterPro"/>
</dbReference>
<dbReference type="InterPro" id="IPR007724">
    <property type="entry name" value="Poly_GlycHdrlase"/>
</dbReference>
<keyword evidence="10" id="KW-1185">Reference proteome</keyword>
<evidence type="ECO:0000313" key="9">
    <source>
        <dbReference type="EMBL" id="KZV21221.1"/>
    </source>
</evidence>
<dbReference type="InterPro" id="IPR048362">
    <property type="entry name" value="PARG_helical"/>
</dbReference>
<evidence type="ECO:0000256" key="3">
    <source>
        <dbReference type="ARBA" id="ARBA00022801"/>
    </source>
</evidence>
<sequence length="515" mass="58476">MCDGTNRCCEDRLNSILPFLPLCRRSSALFWPPVVVEFLKSLSKGPRYSELRTGQLLALAISELRNSLHFPNNYSLRLGFAIFFDNLLSKDDAEKWFGEVLPRLGNLLLRLPDLLEIHYQNAGIFNGLETSLRLLESQHSGVVFLSQELVAALLVCALFGLFPTTNRGAKHLPAINFDNLFVSIYECYHVSLENKIKCIIHYFERICLHMPTGNVSFERKVLPLENSPSGIVYPKTNFWSESVVSLCQLEVHKTGLIEDQYAEALEVDFANKYIGGGALSRGCVQEEIRFMINPELIVSMLFMSSMADNEAIEIIGTERFSNYFDYLLRETNKAFCGLFDQNKYQLYQKLSETIEVQGEKPAQNIKNLFHKSKNLQSASSQSGKQDLSSEPPNANEKKGLHPNLEGTIGIATGNWGCGAFGGDPQVKVAIQWLAASQALRPFILYYTFGLEELNKLEMIVKWIISHEWTVGDLWNMLMDYSFQRFKGNTQVGFFNWLLPSLYNNDDDNDPMMLDE</sequence>
<dbReference type="GO" id="GO:1990966">
    <property type="term" value="P:ATP generation from poly-ADP-D-ribose"/>
    <property type="evidence" value="ECO:0007669"/>
    <property type="project" value="TreeGrafter"/>
</dbReference>
<evidence type="ECO:0000313" key="10">
    <source>
        <dbReference type="Proteomes" id="UP000250235"/>
    </source>
</evidence>
<evidence type="ECO:0000259" key="8">
    <source>
        <dbReference type="Pfam" id="PF20811"/>
    </source>
</evidence>
<dbReference type="GO" id="GO:0009225">
    <property type="term" value="P:nucleotide-sugar metabolic process"/>
    <property type="evidence" value="ECO:0007669"/>
    <property type="project" value="TreeGrafter"/>
</dbReference>
<feature type="compositionally biased region" description="Polar residues" evidence="6">
    <location>
        <begin position="378"/>
        <end position="392"/>
    </location>
</feature>
<dbReference type="AlphaFoldDB" id="A0A2Z7AHH3"/>
<feature type="binding site" evidence="5">
    <location>
        <position position="326"/>
    </location>
    <ligand>
        <name>substrate</name>
    </ligand>
</feature>
<dbReference type="OrthoDB" id="1937899at2759"/>
<protein>
    <recommendedName>
        <fullName evidence="2">poly(ADP-ribose) glycohydrolase</fullName>
        <ecNumber evidence="2">3.2.1.143</ecNumber>
    </recommendedName>
</protein>
<dbReference type="EMBL" id="KV014921">
    <property type="protein sequence ID" value="KZV21221.1"/>
    <property type="molecule type" value="Genomic_DNA"/>
</dbReference>
<accession>A0A2Z7AHH3</accession>
<dbReference type="PANTHER" id="PTHR12837">
    <property type="entry name" value="POLY ADP-RIBOSE GLYCOHYDROLASE"/>
    <property type="match status" value="1"/>
</dbReference>
<evidence type="ECO:0000259" key="7">
    <source>
        <dbReference type="Pfam" id="PF05028"/>
    </source>
</evidence>
<proteinExistence type="inferred from homology"/>
<feature type="domain" description="PARG catalytic Macro" evidence="7">
    <location>
        <begin position="237"/>
        <end position="326"/>
    </location>
</feature>
<feature type="active site" evidence="4">
    <location>
        <position position="268"/>
    </location>
</feature>
<evidence type="ECO:0000256" key="6">
    <source>
        <dbReference type="SAM" id="MobiDB-lite"/>
    </source>
</evidence>
<feature type="domain" description="PARG helical" evidence="8">
    <location>
        <begin position="88"/>
        <end position="219"/>
    </location>
</feature>
<dbReference type="PANTHER" id="PTHR12837:SF0">
    <property type="entry name" value="POLY(ADP-RIBOSE) GLYCOHYDROLASE"/>
    <property type="match status" value="1"/>
</dbReference>
<evidence type="ECO:0000256" key="2">
    <source>
        <dbReference type="ARBA" id="ARBA00012255"/>
    </source>
</evidence>
<reference evidence="9 10" key="1">
    <citation type="journal article" date="2015" name="Proc. Natl. Acad. Sci. U.S.A.">
        <title>The resurrection genome of Boea hygrometrica: A blueprint for survival of dehydration.</title>
        <authorList>
            <person name="Xiao L."/>
            <person name="Yang G."/>
            <person name="Zhang L."/>
            <person name="Yang X."/>
            <person name="Zhao S."/>
            <person name="Ji Z."/>
            <person name="Zhou Q."/>
            <person name="Hu M."/>
            <person name="Wang Y."/>
            <person name="Chen M."/>
            <person name="Xu Y."/>
            <person name="Jin H."/>
            <person name="Xiao X."/>
            <person name="Hu G."/>
            <person name="Bao F."/>
            <person name="Hu Y."/>
            <person name="Wan P."/>
            <person name="Li L."/>
            <person name="Deng X."/>
            <person name="Kuang T."/>
            <person name="Xiang C."/>
            <person name="Zhu J.K."/>
            <person name="Oliver M.J."/>
            <person name="He Y."/>
        </authorList>
    </citation>
    <scope>NUCLEOTIDE SEQUENCE [LARGE SCALE GENOMIC DNA]</scope>
    <source>
        <strain evidence="10">cv. XS01</strain>
    </source>
</reference>
<dbReference type="GO" id="GO:0005737">
    <property type="term" value="C:cytoplasm"/>
    <property type="evidence" value="ECO:0007669"/>
    <property type="project" value="TreeGrafter"/>
</dbReference>
<organism evidence="9 10">
    <name type="scientific">Dorcoceras hygrometricum</name>
    <dbReference type="NCBI Taxonomy" id="472368"/>
    <lineage>
        <taxon>Eukaryota</taxon>
        <taxon>Viridiplantae</taxon>
        <taxon>Streptophyta</taxon>
        <taxon>Embryophyta</taxon>
        <taxon>Tracheophyta</taxon>
        <taxon>Spermatophyta</taxon>
        <taxon>Magnoliopsida</taxon>
        <taxon>eudicotyledons</taxon>
        <taxon>Gunneridae</taxon>
        <taxon>Pentapetalae</taxon>
        <taxon>asterids</taxon>
        <taxon>lamiids</taxon>
        <taxon>Lamiales</taxon>
        <taxon>Gesneriaceae</taxon>
        <taxon>Didymocarpoideae</taxon>
        <taxon>Trichosporeae</taxon>
        <taxon>Loxocarpinae</taxon>
        <taxon>Dorcoceras</taxon>
    </lineage>
</organism>
<name>A0A2Z7AHH3_9LAMI</name>
<comment type="similarity">
    <text evidence="1">Belongs to the poly(ADP-ribose) glycohydrolase family.</text>
</comment>
<feature type="binding site" evidence="5">
    <location>
        <position position="271"/>
    </location>
    <ligand>
        <name>substrate</name>
    </ligand>
</feature>
<feature type="region of interest" description="Disordered" evidence="6">
    <location>
        <begin position="378"/>
        <end position="401"/>
    </location>
</feature>
<evidence type="ECO:0000256" key="1">
    <source>
        <dbReference type="ARBA" id="ARBA00009545"/>
    </source>
</evidence>
<gene>
    <name evidence="9" type="ORF">F511_25040</name>
</gene>
<feature type="active site" evidence="4">
    <location>
        <position position="286"/>
    </location>
</feature>
<dbReference type="GO" id="GO:0005634">
    <property type="term" value="C:nucleus"/>
    <property type="evidence" value="ECO:0007669"/>
    <property type="project" value="TreeGrafter"/>
</dbReference>
<evidence type="ECO:0000256" key="5">
    <source>
        <dbReference type="PIRSR" id="PIRSR607724-2"/>
    </source>
</evidence>
<dbReference type="GO" id="GO:0005975">
    <property type="term" value="P:carbohydrate metabolic process"/>
    <property type="evidence" value="ECO:0007669"/>
    <property type="project" value="InterPro"/>
</dbReference>
<dbReference type="EC" id="3.2.1.143" evidence="2"/>